<accession>A0A2U3PVE4</accession>
<evidence type="ECO:0000313" key="3">
    <source>
        <dbReference type="Proteomes" id="UP000246085"/>
    </source>
</evidence>
<gene>
    <name evidence="2" type="ORF">BRAD3257_2035</name>
</gene>
<reference evidence="2 3" key="1">
    <citation type="submission" date="2018-03" db="EMBL/GenBank/DDBJ databases">
        <authorList>
            <person name="Gully D."/>
        </authorList>
    </citation>
    <scope>NUCLEOTIDE SEQUENCE [LARGE SCALE GENOMIC DNA]</scope>
    <source>
        <strain evidence="2">ORS3257</strain>
    </source>
</reference>
<proteinExistence type="inferred from homology"/>
<dbReference type="KEGG" id="bvz:BRAD3257_2035"/>
<evidence type="ECO:0000256" key="1">
    <source>
        <dbReference type="ARBA" id="ARBA00034120"/>
    </source>
</evidence>
<dbReference type="InterPro" id="IPR051083">
    <property type="entry name" value="GrpII_Intron_Splice-Mob/Def"/>
</dbReference>
<dbReference type="PANTHER" id="PTHR34047:SF8">
    <property type="entry name" value="PROTEIN YKFC"/>
    <property type="match status" value="1"/>
</dbReference>
<comment type="similarity">
    <text evidence="1">Belongs to the bacterial reverse transcriptase family.</text>
</comment>
<dbReference type="PANTHER" id="PTHR34047">
    <property type="entry name" value="NUCLEAR INTRON MATURASE 1, MITOCHONDRIAL-RELATED"/>
    <property type="match status" value="1"/>
</dbReference>
<evidence type="ECO:0000313" key="2">
    <source>
        <dbReference type="EMBL" id="SPP93131.1"/>
    </source>
</evidence>
<protein>
    <submittedName>
        <fullName evidence="2">Uncharacterized protein</fullName>
    </submittedName>
</protein>
<sequence length="215" mass="23477">MGNLSTPKSVQKLQTALHAKAKAEAGYRFYALYDKISREDILAHAYAQCRSNKGAPGVDGQDFADIEAYGVQRWLGELALALRQETYRPDPIRRVYIRKANGKLRPLGISTLRDRVCMTAAMLVLEPIFEADLPPEQYALSTAHGISSEVAPQNSPVGGMAISRRRDQHLRLLVAGPAVSGSGEWGSRLPAFCVGSSRGRDQHVRVGDSSSPRFG</sequence>
<name>A0A2U3PVE4_9BRAD</name>
<dbReference type="AlphaFoldDB" id="A0A2U3PVE4"/>
<dbReference type="SUPFAM" id="SSF56672">
    <property type="entry name" value="DNA/RNA polymerases"/>
    <property type="match status" value="1"/>
</dbReference>
<organism evidence="2 3">
    <name type="scientific">Bradyrhizobium vignae</name>
    <dbReference type="NCBI Taxonomy" id="1549949"/>
    <lineage>
        <taxon>Bacteria</taxon>
        <taxon>Pseudomonadati</taxon>
        <taxon>Pseudomonadota</taxon>
        <taxon>Alphaproteobacteria</taxon>
        <taxon>Hyphomicrobiales</taxon>
        <taxon>Nitrobacteraceae</taxon>
        <taxon>Bradyrhizobium</taxon>
    </lineage>
</organism>
<dbReference type="EMBL" id="LS398110">
    <property type="protein sequence ID" value="SPP93131.1"/>
    <property type="molecule type" value="Genomic_DNA"/>
</dbReference>
<dbReference type="Proteomes" id="UP000246085">
    <property type="component" value="Chromosome BRAD3257"/>
</dbReference>
<dbReference type="InterPro" id="IPR043502">
    <property type="entry name" value="DNA/RNA_pol_sf"/>
</dbReference>